<gene>
    <name evidence="2" type="ORF">ZT3D7_G1800</name>
</gene>
<accession>A0A1X7RGV2</accession>
<evidence type="ECO:0000313" key="3">
    <source>
        <dbReference type="Proteomes" id="UP000215127"/>
    </source>
</evidence>
<keyword evidence="3" id="KW-1185">Reference proteome</keyword>
<dbReference type="EMBL" id="LT853692">
    <property type="protein sequence ID" value="SMQ46654.1"/>
    <property type="molecule type" value="Genomic_DNA"/>
</dbReference>
<name>A0A1X7RGV2_ZYMT9</name>
<dbReference type="AlphaFoldDB" id="A0A1X7RGV2"/>
<reference evidence="2 3" key="1">
    <citation type="submission" date="2016-06" db="EMBL/GenBank/DDBJ databases">
        <authorList>
            <person name="Kjaerup R.B."/>
            <person name="Dalgaard T.S."/>
            <person name="Juul-Madsen H.R."/>
        </authorList>
    </citation>
    <scope>NUCLEOTIDE SEQUENCE [LARGE SCALE GENOMIC DNA]</scope>
</reference>
<proteinExistence type="predicted"/>
<evidence type="ECO:0000313" key="2">
    <source>
        <dbReference type="EMBL" id="SMQ46654.1"/>
    </source>
</evidence>
<dbReference type="Proteomes" id="UP000215127">
    <property type="component" value="Chromosome 1"/>
</dbReference>
<organism evidence="2 3">
    <name type="scientific">Zymoseptoria tritici (strain ST99CH_3D7)</name>
    <dbReference type="NCBI Taxonomy" id="1276538"/>
    <lineage>
        <taxon>Eukaryota</taxon>
        <taxon>Fungi</taxon>
        <taxon>Dikarya</taxon>
        <taxon>Ascomycota</taxon>
        <taxon>Pezizomycotina</taxon>
        <taxon>Dothideomycetes</taxon>
        <taxon>Dothideomycetidae</taxon>
        <taxon>Mycosphaerellales</taxon>
        <taxon>Mycosphaerellaceae</taxon>
        <taxon>Zymoseptoria</taxon>
    </lineage>
</organism>
<sequence length="105" mass="11748">MLVMLFFAEFINKVPKYLRRTIHQRTFEPSPPKPGKELPKAAESTPVPRKRSSALLVIDSVTATPSRVPIELKPTPASKIAHHIISTHMHDRDHTAAAPTPRVKI</sequence>
<protein>
    <submittedName>
        <fullName evidence="2">Uncharacterized protein</fullName>
    </submittedName>
</protein>
<feature type="region of interest" description="Disordered" evidence="1">
    <location>
        <begin position="24"/>
        <end position="50"/>
    </location>
</feature>
<feature type="region of interest" description="Disordered" evidence="1">
    <location>
        <begin position="86"/>
        <end position="105"/>
    </location>
</feature>
<evidence type="ECO:0000256" key="1">
    <source>
        <dbReference type="SAM" id="MobiDB-lite"/>
    </source>
</evidence>